<dbReference type="CDD" id="cd02231">
    <property type="entry name" value="cupin_BLL6423-like"/>
    <property type="match status" value="1"/>
</dbReference>
<keyword evidence="3" id="KW-1185">Reference proteome</keyword>
<evidence type="ECO:0000313" key="2">
    <source>
        <dbReference type="EMBL" id="TWB93179.1"/>
    </source>
</evidence>
<dbReference type="OrthoDB" id="713485at2"/>
<dbReference type="Pfam" id="PF07883">
    <property type="entry name" value="Cupin_2"/>
    <property type="match status" value="1"/>
</dbReference>
<name>A0A560LDA0_9BRAD</name>
<dbReference type="Proteomes" id="UP000321304">
    <property type="component" value="Unassembled WGS sequence"/>
</dbReference>
<evidence type="ECO:0000313" key="3">
    <source>
        <dbReference type="Proteomes" id="UP000321304"/>
    </source>
</evidence>
<dbReference type="InterPro" id="IPR047142">
    <property type="entry name" value="OryJ/VirC-like"/>
</dbReference>
<sequence>MARLIVTAHRNGKSSVGLDQSIPAKPFVSVPGFDPTLIWGTLATPSVPWDGSNVAAGGRTVLPDAGGTKLMKVTFPPDSVMTSSDFDPAAAGAEYMSRLPGLAEQFEPESPGMHTTDTVDYGILMDGEITLELDDGKAVALQPGDIVVQNGTRHAWRNGGSRPATLIFVLIGARRRNA</sequence>
<dbReference type="Gene3D" id="2.60.120.10">
    <property type="entry name" value="Jelly Rolls"/>
    <property type="match status" value="1"/>
</dbReference>
<reference evidence="2 3" key="1">
    <citation type="submission" date="2019-06" db="EMBL/GenBank/DDBJ databases">
        <title>Genomic Encyclopedia of Type Strains, Phase IV (KMG-V): Genome sequencing to study the core and pangenomes of soil and plant-associated prokaryotes.</title>
        <authorList>
            <person name="Whitman W."/>
        </authorList>
    </citation>
    <scope>NUCLEOTIDE SEQUENCE [LARGE SCALE GENOMIC DNA]</scope>
    <source>
        <strain evidence="2 3">BR 10355</strain>
    </source>
</reference>
<dbReference type="InterPro" id="IPR013096">
    <property type="entry name" value="Cupin_2"/>
</dbReference>
<dbReference type="RefSeq" id="WP_146990314.1">
    <property type="nucleotide sequence ID" value="NZ_VITY01000011.1"/>
</dbReference>
<dbReference type="PANTHER" id="PTHR36156">
    <property type="entry name" value="SLR2101 PROTEIN"/>
    <property type="match status" value="1"/>
</dbReference>
<protein>
    <submittedName>
        <fullName evidence="2">Cupin domain</fullName>
    </submittedName>
</protein>
<organism evidence="2 3">
    <name type="scientific">Bradyrhizobium macuxiense</name>
    <dbReference type="NCBI Taxonomy" id="1755647"/>
    <lineage>
        <taxon>Bacteria</taxon>
        <taxon>Pseudomonadati</taxon>
        <taxon>Pseudomonadota</taxon>
        <taxon>Alphaproteobacteria</taxon>
        <taxon>Hyphomicrobiales</taxon>
        <taxon>Nitrobacteraceae</taxon>
        <taxon>Bradyrhizobium</taxon>
    </lineage>
</organism>
<dbReference type="PANTHER" id="PTHR36156:SF2">
    <property type="entry name" value="CUPIN TYPE-2 DOMAIN-CONTAINING PROTEIN"/>
    <property type="match status" value="1"/>
</dbReference>
<evidence type="ECO:0000259" key="1">
    <source>
        <dbReference type="Pfam" id="PF07883"/>
    </source>
</evidence>
<dbReference type="EMBL" id="VITY01000011">
    <property type="protein sequence ID" value="TWB93179.1"/>
    <property type="molecule type" value="Genomic_DNA"/>
</dbReference>
<accession>A0A560LDA0</accession>
<dbReference type="AlphaFoldDB" id="A0A560LDA0"/>
<gene>
    <name evidence="2" type="ORF">FBZ93_111218</name>
</gene>
<dbReference type="SUPFAM" id="SSF51182">
    <property type="entry name" value="RmlC-like cupins"/>
    <property type="match status" value="1"/>
</dbReference>
<comment type="caution">
    <text evidence="2">The sequence shown here is derived from an EMBL/GenBank/DDBJ whole genome shotgun (WGS) entry which is preliminary data.</text>
</comment>
<dbReference type="InterPro" id="IPR014710">
    <property type="entry name" value="RmlC-like_jellyroll"/>
</dbReference>
<feature type="domain" description="Cupin type-2" evidence="1">
    <location>
        <begin position="108"/>
        <end position="169"/>
    </location>
</feature>
<dbReference type="InterPro" id="IPR011051">
    <property type="entry name" value="RmlC_Cupin_sf"/>
</dbReference>
<proteinExistence type="predicted"/>